<comment type="caution">
    <text evidence="1">The sequence shown here is derived from an EMBL/GenBank/DDBJ whole genome shotgun (WGS) entry which is preliminary data.</text>
</comment>
<dbReference type="EMBL" id="LAZR01039483">
    <property type="protein sequence ID" value="KKL16894.1"/>
    <property type="molecule type" value="Genomic_DNA"/>
</dbReference>
<reference evidence="1" key="1">
    <citation type="journal article" date="2015" name="Nature">
        <title>Complex archaea that bridge the gap between prokaryotes and eukaryotes.</title>
        <authorList>
            <person name="Spang A."/>
            <person name="Saw J.H."/>
            <person name="Jorgensen S.L."/>
            <person name="Zaremba-Niedzwiedzka K."/>
            <person name="Martijn J."/>
            <person name="Lind A.E."/>
            <person name="van Eijk R."/>
            <person name="Schleper C."/>
            <person name="Guy L."/>
            <person name="Ettema T.J."/>
        </authorList>
    </citation>
    <scope>NUCLEOTIDE SEQUENCE</scope>
</reference>
<evidence type="ECO:0000313" key="1">
    <source>
        <dbReference type="EMBL" id="KKL16894.1"/>
    </source>
</evidence>
<dbReference type="Gene3D" id="3.20.20.70">
    <property type="entry name" value="Aldolase class I"/>
    <property type="match status" value="1"/>
</dbReference>
<sequence length="54" mass="5779">MEDGIVYLGQSIGLIESIETVSDIVNSIVEGAEKCLTNAFSTIKKAPVEPLIIE</sequence>
<organism evidence="1">
    <name type="scientific">marine sediment metagenome</name>
    <dbReference type="NCBI Taxonomy" id="412755"/>
    <lineage>
        <taxon>unclassified sequences</taxon>
        <taxon>metagenomes</taxon>
        <taxon>ecological metagenomes</taxon>
    </lineage>
</organism>
<feature type="non-terminal residue" evidence="1">
    <location>
        <position position="1"/>
    </location>
</feature>
<protein>
    <recommendedName>
        <fullName evidence="2">Nitronate monooxygenase domain-containing protein</fullName>
    </recommendedName>
</protein>
<name>A0A0F9B4U4_9ZZZZ</name>
<accession>A0A0F9B4U4</accession>
<gene>
    <name evidence="1" type="ORF">LCGC14_2491020</name>
</gene>
<dbReference type="AlphaFoldDB" id="A0A0F9B4U4"/>
<proteinExistence type="predicted"/>
<evidence type="ECO:0008006" key="2">
    <source>
        <dbReference type="Google" id="ProtNLM"/>
    </source>
</evidence>
<dbReference type="InterPro" id="IPR013785">
    <property type="entry name" value="Aldolase_TIM"/>
</dbReference>